<accession>A0ACC0DC98</accession>
<reference evidence="1 2" key="1">
    <citation type="journal article" date="2022" name="New Phytol.">
        <title>Ecological generalism drives hyperdiversity of secondary metabolite gene clusters in xylarialean endophytes.</title>
        <authorList>
            <person name="Franco M.E.E."/>
            <person name="Wisecaver J.H."/>
            <person name="Arnold A.E."/>
            <person name="Ju Y.M."/>
            <person name="Slot J.C."/>
            <person name="Ahrendt S."/>
            <person name="Moore L.P."/>
            <person name="Eastman K.E."/>
            <person name="Scott K."/>
            <person name="Konkel Z."/>
            <person name="Mondo S.J."/>
            <person name="Kuo A."/>
            <person name="Hayes R.D."/>
            <person name="Haridas S."/>
            <person name="Andreopoulos B."/>
            <person name="Riley R."/>
            <person name="LaButti K."/>
            <person name="Pangilinan J."/>
            <person name="Lipzen A."/>
            <person name="Amirebrahimi M."/>
            <person name="Yan J."/>
            <person name="Adam C."/>
            <person name="Keymanesh K."/>
            <person name="Ng V."/>
            <person name="Louie K."/>
            <person name="Northen T."/>
            <person name="Drula E."/>
            <person name="Henrissat B."/>
            <person name="Hsieh H.M."/>
            <person name="Youens-Clark K."/>
            <person name="Lutzoni F."/>
            <person name="Miadlikowska J."/>
            <person name="Eastwood D.C."/>
            <person name="Hamelin R.C."/>
            <person name="Grigoriev I.V."/>
            <person name="U'Ren J.M."/>
        </authorList>
    </citation>
    <scope>NUCLEOTIDE SEQUENCE [LARGE SCALE GENOMIC DNA]</scope>
    <source>
        <strain evidence="1 2">ER1909</strain>
    </source>
</reference>
<organism evidence="1 2">
    <name type="scientific">Hypoxylon rubiginosum</name>
    <dbReference type="NCBI Taxonomy" id="110542"/>
    <lineage>
        <taxon>Eukaryota</taxon>
        <taxon>Fungi</taxon>
        <taxon>Dikarya</taxon>
        <taxon>Ascomycota</taxon>
        <taxon>Pezizomycotina</taxon>
        <taxon>Sordariomycetes</taxon>
        <taxon>Xylariomycetidae</taxon>
        <taxon>Xylariales</taxon>
        <taxon>Hypoxylaceae</taxon>
        <taxon>Hypoxylon</taxon>
    </lineage>
</organism>
<proteinExistence type="predicted"/>
<dbReference type="EMBL" id="MU394291">
    <property type="protein sequence ID" value="KAI6090379.1"/>
    <property type="molecule type" value="Genomic_DNA"/>
</dbReference>
<comment type="caution">
    <text evidence="1">The sequence shown here is derived from an EMBL/GenBank/DDBJ whole genome shotgun (WGS) entry which is preliminary data.</text>
</comment>
<sequence>MSRKSALGALSASNGVFESATRRIAGTTKRTFSCSAQRNASIAHFTPTSSKQLDELLSMIRHKIILPSYLPTEQRKKIFSPKYEKKLQSDPITIEIDDEVLKFRYQNLFTDVPQTRRSVVTAISQFETRADFANLRPLLEGVAEAGRKFPHDYYAKILRVVGAKGHVYEMIECARGVARTGYRLDSSEKANELLHFVQMKAINSEWDEAQTQKALRWAEMVLELLQEEAHQPRRRKDDPVLEGELSLYRDPIALLAPLHLAAVLVAKHGAEGEALEKLAKYAKDVIRLWPEGKKLTEVQPKELYENQDKMRYLLEPNKFVALAAPLLYGLETAVGTANVVDSELARQLQSRRDILAAEVREARAAAAEKKPEGRGERVYRQLFENGEPAYGLQVEEPAEDAAQGGRE</sequence>
<protein>
    <submittedName>
        <fullName evidence="1">Uncharacterized protein</fullName>
    </submittedName>
</protein>
<gene>
    <name evidence="1" type="ORF">F4821DRAFT_29823</name>
</gene>
<keyword evidence="2" id="KW-1185">Reference proteome</keyword>
<evidence type="ECO:0000313" key="2">
    <source>
        <dbReference type="Proteomes" id="UP001497680"/>
    </source>
</evidence>
<dbReference type="Proteomes" id="UP001497680">
    <property type="component" value="Unassembled WGS sequence"/>
</dbReference>
<name>A0ACC0DC98_9PEZI</name>
<evidence type="ECO:0000313" key="1">
    <source>
        <dbReference type="EMBL" id="KAI6090379.1"/>
    </source>
</evidence>